<name>A0A9D1LMT3_9FIRM</name>
<feature type="transmembrane region" description="Helical" evidence="1">
    <location>
        <begin position="7"/>
        <end position="34"/>
    </location>
</feature>
<sequence length="127" mass="14307">MDKKKKILLWAAGIAEAAIIIFGLVVSILVIVTYNSPEEFPATYKELNLSENGPMIGYFQNNATVFFLVIVLPLLLILAVDIVYLVYFALKRESKLSDSERKIIAEKAKEEAKAELLKELEEESTKK</sequence>
<dbReference type="EMBL" id="DVMV01000005">
    <property type="protein sequence ID" value="HIU44759.1"/>
    <property type="molecule type" value="Genomic_DNA"/>
</dbReference>
<evidence type="ECO:0000256" key="1">
    <source>
        <dbReference type="SAM" id="Phobius"/>
    </source>
</evidence>
<keyword evidence="1" id="KW-1133">Transmembrane helix</keyword>
<accession>A0A9D1LMT3</accession>
<dbReference type="AlphaFoldDB" id="A0A9D1LMT3"/>
<keyword evidence="1" id="KW-0472">Membrane</keyword>
<keyword evidence="1" id="KW-0812">Transmembrane</keyword>
<gene>
    <name evidence="2" type="ORF">IAC52_00460</name>
</gene>
<comment type="caution">
    <text evidence="2">The sequence shown here is derived from an EMBL/GenBank/DDBJ whole genome shotgun (WGS) entry which is preliminary data.</text>
</comment>
<reference evidence="2" key="1">
    <citation type="submission" date="2020-10" db="EMBL/GenBank/DDBJ databases">
        <authorList>
            <person name="Gilroy R."/>
        </authorList>
    </citation>
    <scope>NUCLEOTIDE SEQUENCE</scope>
    <source>
        <strain evidence="2">ChiGjej1B1-22543</strain>
    </source>
</reference>
<dbReference type="Proteomes" id="UP000824070">
    <property type="component" value="Unassembled WGS sequence"/>
</dbReference>
<feature type="transmembrane region" description="Helical" evidence="1">
    <location>
        <begin position="65"/>
        <end position="90"/>
    </location>
</feature>
<protein>
    <submittedName>
        <fullName evidence="2">Uncharacterized protein</fullName>
    </submittedName>
</protein>
<proteinExistence type="predicted"/>
<organism evidence="2 3">
    <name type="scientific">Candidatus Alloenteromonas pullicola</name>
    <dbReference type="NCBI Taxonomy" id="2840784"/>
    <lineage>
        <taxon>Bacteria</taxon>
        <taxon>Bacillati</taxon>
        <taxon>Bacillota</taxon>
        <taxon>Bacillota incertae sedis</taxon>
        <taxon>Candidatus Alloenteromonas</taxon>
    </lineage>
</organism>
<evidence type="ECO:0000313" key="3">
    <source>
        <dbReference type="Proteomes" id="UP000824070"/>
    </source>
</evidence>
<reference evidence="2" key="2">
    <citation type="journal article" date="2021" name="PeerJ">
        <title>Extensive microbial diversity within the chicken gut microbiome revealed by metagenomics and culture.</title>
        <authorList>
            <person name="Gilroy R."/>
            <person name="Ravi A."/>
            <person name="Getino M."/>
            <person name="Pursley I."/>
            <person name="Horton D.L."/>
            <person name="Alikhan N.F."/>
            <person name="Baker D."/>
            <person name="Gharbi K."/>
            <person name="Hall N."/>
            <person name="Watson M."/>
            <person name="Adriaenssens E.M."/>
            <person name="Foster-Nyarko E."/>
            <person name="Jarju S."/>
            <person name="Secka A."/>
            <person name="Antonio M."/>
            <person name="Oren A."/>
            <person name="Chaudhuri R.R."/>
            <person name="La Ragione R."/>
            <person name="Hildebrand F."/>
            <person name="Pallen M.J."/>
        </authorList>
    </citation>
    <scope>NUCLEOTIDE SEQUENCE</scope>
    <source>
        <strain evidence="2">ChiGjej1B1-22543</strain>
    </source>
</reference>
<evidence type="ECO:0000313" key="2">
    <source>
        <dbReference type="EMBL" id="HIU44759.1"/>
    </source>
</evidence>